<dbReference type="Proteomes" id="UP001216595">
    <property type="component" value="Unassembled WGS sequence"/>
</dbReference>
<dbReference type="RefSeq" id="WP_272741410.1">
    <property type="nucleotide sequence ID" value="NZ_JAQQKW010000005.1"/>
</dbReference>
<keyword evidence="1" id="KW-0732">Signal</keyword>
<name>A0ABT5IET2_9CAUL</name>
<feature type="chain" id="PRO_5046980485" evidence="1">
    <location>
        <begin position="21"/>
        <end position="140"/>
    </location>
</feature>
<dbReference type="EMBL" id="JAQQKW010000005">
    <property type="protein sequence ID" value="MDC7694701.1"/>
    <property type="molecule type" value="Genomic_DNA"/>
</dbReference>
<protein>
    <submittedName>
        <fullName evidence="2">Uncharacterized protein</fullName>
    </submittedName>
</protein>
<organism evidence="2 3">
    <name type="scientific">Asticcacaulis currens</name>
    <dbReference type="NCBI Taxonomy" id="2984210"/>
    <lineage>
        <taxon>Bacteria</taxon>
        <taxon>Pseudomonadati</taxon>
        <taxon>Pseudomonadota</taxon>
        <taxon>Alphaproteobacteria</taxon>
        <taxon>Caulobacterales</taxon>
        <taxon>Caulobacteraceae</taxon>
        <taxon>Asticcacaulis</taxon>
    </lineage>
</organism>
<feature type="signal peptide" evidence="1">
    <location>
        <begin position="1"/>
        <end position="20"/>
    </location>
</feature>
<accession>A0ABT5IET2</accession>
<keyword evidence="3" id="KW-1185">Reference proteome</keyword>
<evidence type="ECO:0000256" key="1">
    <source>
        <dbReference type="SAM" id="SignalP"/>
    </source>
</evidence>
<evidence type="ECO:0000313" key="2">
    <source>
        <dbReference type="EMBL" id="MDC7694701.1"/>
    </source>
</evidence>
<gene>
    <name evidence="2" type="ORF">PQU94_10450</name>
</gene>
<evidence type="ECO:0000313" key="3">
    <source>
        <dbReference type="Proteomes" id="UP001216595"/>
    </source>
</evidence>
<comment type="caution">
    <text evidence="2">The sequence shown here is derived from an EMBL/GenBank/DDBJ whole genome shotgun (WGS) entry which is preliminary data.</text>
</comment>
<proteinExistence type="predicted"/>
<reference evidence="2 3" key="1">
    <citation type="submission" date="2023-01" db="EMBL/GenBank/DDBJ databases">
        <title>Novel species of the genus Asticcacaulis isolated from rivers.</title>
        <authorList>
            <person name="Lu H."/>
        </authorList>
    </citation>
    <scope>NUCLEOTIDE SEQUENCE [LARGE SCALE GENOMIC DNA]</scope>
    <source>
        <strain evidence="2 3">DXS10W</strain>
    </source>
</reference>
<sequence length="140" mass="15035">MKKLVIVAALCGLFAAPAFAQADKTECPSGHVVIYRVSKIKPGGTVEGFRQAVADNLAWYRSHGLTSNIQVGGTVMVMDPATRKASLSPDQVVTLHIDPPSFGSKANPPRDAAWDAFVAKYNANSEMVSQTYICLDTPLR</sequence>